<gene>
    <name evidence="1" type="ORF">CD30_18585</name>
</gene>
<comment type="caution">
    <text evidence="1">The sequence shown here is derived from an EMBL/GenBank/DDBJ whole genome shotgun (WGS) entry which is preliminary data.</text>
</comment>
<dbReference type="OrthoDB" id="73040at2"/>
<dbReference type="InterPro" id="IPR047808">
    <property type="entry name" value="CueP-like"/>
</dbReference>
<dbReference type="Proteomes" id="UP000030595">
    <property type="component" value="Unassembled WGS sequence"/>
</dbReference>
<proteinExistence type="predicted"/>
<evidence type="ECO:0000313" key="2">
    <source>
        <dbReference type="Proteomes" id="UP000030595"/>
    </source>
</evidence>
<keyword evidence="2" id="KW-1185">Reference proteome</keyword>
<accession>A0A0A3JLW1</accession>
<dbReference type="EMBL" id="JPVQ01000066">
    <property type="protein sequence ID" value="KGR87977.1"/>
    <property type="molecule type" value="Genomic_DNA"/>
</dbReference>
<reference evidence="1 2" key="1">
    <citation type="submission" date="2014-02" db="EMBL/GenBank/DDBJ databases">
        <title>Draft genome sequence of Lysinibacillus massiliensis CCUG 49529.</title>
        <authorList>
            <person name="Zhang F."/>
            <person name="Wang G."/>
            <person name="Zhang L."/>
        </authorList>
    </citation>
    <scope>NUCLEOTIDE SEQUENCE [LARGE SCALE GENOMIC DNA]</scope>
    <source>
        <strain evidence="1 2">CCUG 49529</strain>
    </source>
</reference>
<organism evidence="1 2">
    <name type="scientific">Ureibacillus massiliensis 4400831 = CIP 108448 = CCUG 49529</name>
    <dbReference type="NCBI Taxonomy" id="1211035"/>
    <lineage>
        <taxon>Bacteria</taxon>
        <taxon>Bacillati</taxon>
        <taxon>Bacillota</taxon>
        <taxon>Bacilli</taxon>
        <taxon>Bacillales</taxon>
        <taxon>Caryophanaceae</taxon>
        <taxon>Ureibacillus</taxon>
    </lineage>
</organism>
<protein>
    <submittedName>
        <fullName evidence="1">Uncharacterized protein</fullName>
    </submittedName>
</protein>
<sequence>MLTVSLFSALILVACDGENANEESNAEIKETDNIKELVLNYSERTLDAKSASISSERLIVTENDGQEVIYELPKDEFFISIAPYINQTHPCEIHSLTSCQGELVNEQFDVSIVDSNGDVVLDETLQTQVNGFIDLWLPREQTYRITIEHEGKKAETEFSTFKNDGTCITTMQLI</sequence>
<dbReference type="eggNOG" id="ENOG502ZBTG">
    <property type="taxonomic scope" value="Bacteria"/>
</dbReference>
<evidence type="ECO:0000313" key="1">
    <source>
        <dbReference type="EMBL" id="KGR87977.1"/>
    </source>
</evidence>
<dbReference type="AlphaFoldDB" id="A0A0A3JLW1"/>
<dbReference type="NCBIfam" id="NF038094">
    <property type="entry name" value="CueP_fam"/>
    <property type="match status" value="1"/>
</dbReference>
<dbReference type="Gene3D" id="2.60.40.3700">
    <property type="match status" value="1"/>
</dbReference>
<dbReference type="Pfam" id="PF21172">
    <property type="entry name" value="CueP"/>
    <property type="match status" value="1"/>
</dbReference>
<name>A0A0A3JLW1_9BACL</name>